<accession>A0A6J7U0Z4</accession>
<dbReference type="GO" id="GO:0080120">
    <property type="term" value="P:CAAX-box protein maturation"/>
    <property type="evidence" value="ECO:0007669"/>
    <property type="project" value="UniProtKB-ARBA"/>
</dbReference>
<evidence type="ECO:0000259" key="2">
    <source>
        <dbReference type="Pfam" id="PF02517"/>
    </source>
</evidence>
<proteinExistence type="predicted"/>
<feature type="domain" description="CAAX prenyl protease 2/Lysostaphin resistance protein A-like" evidence="2">
    <location>
        <begin position="103"/>
        <end position="196"/>
    </location>
</feature>
<dbReference type="InterPro" id="IPR003675">
    <property type="entry name" value="Rce1/LyrA-like_dom"/>
</dbReference>
<dbReference type="GO" id="GO:0004175">
    <property type="term" value="F:endopeptidase activity"/>
    <property type="evidence" value="ECO:0007669"/>
    <property type="project" value="UniProtKB-ARBA"/>
</dbReference>
<evidence type="ECO:0000256" key="1">
    <source>
        <dbReference type="SAM" id="Phobius"/>
    </source>
</evidence>
<feature type="transmembrane region" description="Helical" evidence="1">
    <location>
        <begin position="7"/>
        <end position="26"/>
    </location>
</feature>
<feature type="transmembrane region" description="Helical" evidence="1">
    <location>
        <begin position="93"/>
        <end position="112"/>
    </location>
</feature>
<sequence>MRNLRLGISLIGISIFSILILDFLPGPWVNEMPFADSTFVYVVMGLVFYVAIYFLGSPSLKYFGLPRWHFKTGVGLLVGSFFVISEITGSDNVHLGAIISIRGVIFLLAVGFGEEMVSRGLVYGALEKFGNPSAIFISSLLFGLMHLNLYTGGDWDPWEAYWHVTSAFAFGLLACALMIITRSIWVAVIFHALCDWSIVFDKTSANLPGRQDWGVGFWEGVTVPFSNVSLYIGCALVLLWIDRGGVPVWVYRLALKWKLVKPEVQYLAN</sequence>
<protein>
    <submittedName>
        <fullName evidence="4">Unannotated protein</fullName>
    </submittedName>
</protein>
<keyword evidence="1" id="KW-0472">Membrane</keyword>
<feature type="transmembrane region" description="Helical" evidence="1">
    <location>
        <begin position="68"/>
        <end position="87"/>
    </location>
</feature>
<dbReference type="EMBL" id="CAFBQN010000073">
    <property type="protein sequence ID" value="CAB5060084.1"/>
    <property type="molecule type" value="Genomic_DNA"/>
</dbReference>
<feature type="transmembrane region" description="Helical" evidence="1">
    <location>
        <begin position="133"/>
        <end position="150"/>
    </location>
</feature>
<evidence type="ECO:0000313" key="3">
    <source>
        <dbReference type="EMBL" id="CAB4758400.1"/>
    </source>
</evidence>
<feature type="transmembrane region" description="Helical" evidence="1">
    <location>
        <begin position="170"/>
        <end position="194"/>
    </location>
</feature>
<organism evidence="4">
    <name type="scientific">freshwater metagenome</name>
    <dbReference type="NCBI Taxonomy" id="449393"/>
    <lineage>
        <taxon>unclassified sequences</taxon>
        <taxon>metagenomes</taxon>
        <taxon>ecological metagenomes</taxon>
    </lineage>
</organism>
<dbReference type="EMBL" id="CAEZZF010000104">
    <property type="protein sequence ID" value="CAB4758400.1"/>
    <property type="molecule type" value="Genomic_DNA"/>
</dbReference>
<dbReference type="Pfam" id="PF02517">
    <property type="entry name" value="Rce1-like"/>
    <property type="match status" value="1"/>
</dbReference>
<reference evidence="4" key="1">
    <citation type="submission" date="2020-05" db="EMBL/GenBank/DDBJ databases">
        <authorList>
            <person name="Chiriac C."/>
            <person name="Salcher M."/>
            <person name="Ghai R."/>
            <person name="Kavagutti S V."/>
        </authorList>
    </citation>
    <scope>NUCLEOTIDE SEQUENCE</scope>
</reference>
<feature type="transmembrane region" description="Helical" evidence="1">
    <location>
        <begin position="38"/>
        <end position="56"/>
    </location>
</feature>
<keyword evidence="1" id="KW-1133">Transmembrane helix</keyword>
<dbReference type="AlphaFoldDB" id="A0A6J7U0Z4"/>
<evidence type="ECO:0000313" key="4">
    <source>
        <dbReference type="EMBL" id="CAB5060084.1"/>
    </source>
</evidence>
<keyword evidence="1" id="KW-0812">Transmembrane</keyword>
<name>A0A6J7U0Z4_9ZZZZ</name>
<gene>
    <name evidence="3" type="ORF">UFOPK2837_00999</name>
    <name evidence="4" type="ORF">UFOPK4319_00902</name>
</gene>